<evidence type="ECO:0000256" key="4">
    <source>
        <dbReference type="ARBA" id="ARBA00023308"/>
    </source>
</evidence>
<gene>
    <name evidence="6" type="ORF">DSM02_3756</name>
</gene>
<organism evidence="6 7">
    <name type="scientific">Leeuwenhoekiella polynyae</name>
    <dbReference type="NCBI Taxonomy" id="1550906"/>
    <lineage>
        <taxon>Bacteria</taxon>
        <taxon>Pseudomonadati</taxon>
        <taxon>Bacteroidota</taxon>
        <taxon>Flavobacteriia</taxon>
        <taxon>Flavobacteriales</taxon>
        <taxon>Flavobacteriaceae</taxon>
        <taxon>Leeuwenhoekiella</taxon>
    </lineage>
</organism>
<dbReference type="NCBIfam" id="TIGR02625">
    <property type="entry name" value="YiiL_rotase"/>
    <property type="match status" value="1"/>
</dbReference>
<dbReference type="PANTHER" id="PTHR34389">
    <property type="entry name" value="L-RHAMNOSE MUTAROTASE"/>
    <property type="match status" value="1"/>
</dbReference>
<dbReference type="SUPFAM" id="SSF54909">
    <property type="entry name" value="Dimeric alpha+beta barrel"/>
    <property type="match status" value="1"/>
</dbReference>
<sequence length="105" mass="12607">MQTQAFTMKLKPGFEEEYKKRHDEIWPELQSLLNESRIEQYHIFLDEKTGTLFAFQTLKEDHTTETIPQNPIVKKWWAFMADIMETNPDYSPIETPLKEVFKLQK</sequence>
<dbReference type="HAMAP" id="MF_01663">
    <property type="entry name" value="L_rham_rotase"/>
    <property type="match status" value="1"/>
</dbReference>
<keyword evidence="1" id="KW-0963">Cytoplasm</keyword>
<keyword evidence="2" id="KW-0413">Isomerase</keyword>
<evidence type="ECO:0000313" key="7">
    <source>
        <dbReference type="Proteomes" id="UP000289859"/>
    </source>
</evidence>
<dbReference type="OrthoDB" id="9799608at2"/>
<protein>
    <recommendedName>
        <fullName evidence="5">L-rhamnose mutarotase</fullName>
        <ecNumber evidence="5">5.1.3.32</ecNumber>
    </recommendedName>
</protein>
<reference evidence="6 7" key="1">
    <citation type="submission" date="2018-07" db="EMBL/GenBank/DDBJ databases">
        <title>Leeuwenhoekiella genomics.</title>
        <authorList>
            <person name="Tahon G."/>
            <person name="Willems A."/>
        </authorList>
    </citation>
    <scope>NUCLEOTIDE SEQUENCE [LARGE SCALE GENOMIC DNA]</scope>
    <source>
        <strain evidence="6 7">LMG 29608</strain>
    </source>
</reference>
<dbReference type="RefSeq" id="WP_128766960.1">
    <property type="nucleotide sequence ID" value="NZ_JBHUOO010000005.1"/>
</dbReference>
<keyword evidence="4" id="KW-0684">Rhamnose metabolism</keyword>
<dbReference type="EMBL" id="QOVK01000027">
    <property type="protein sequence ID" value="RXG13428.1"/>
    <property type="molecule type" value="Genomic_DNA"/>
</dbReference>
<dbReference type="PANTHER" id="PTHR34389:SF2">
    <property type="entry name" value="L-RHAMNOSE MUTAROTASE"/>
    <property type="match status" value="1"/>
</dbReference>
<evidence type="ECO:0000256" key="5">
    <source>
        <dbReference type="NCBIfam" id="TIGR02625"/>
    </source>
</evidence>
<evidence type="ECO:0000313" key="6">
    <source>
        <dbReference type="EMBL" id="RXG13428.1"/>
    </source>
</evidence>
<keyword evidence="7" id="KW-1185">Reference proteome</keyword>
<dbReference type="GO" id="GO:0062192">
    <property type="term" value="F:L-rhamnose mutarotase activity"/>
    <property type="evidence" value="ECO:0007669"/>
    <property type="project" value="UniProtKB-UniRule"/>
</dbReference>
<evidence type="ECO:0000256" key="3">
    <source>
        <dbReference type="ARBA" id="ARBA00023277"/>
    </source>
</evidence>
<dbReference type="InterPro" id="IPR008000">
    <property type="entry name" value="Rham/fucose_mutarotase"/>
</dbReference>
<comment type="caution">
    <text evidence="6">The sequence shown here is derived from an EMBL/GenBank/DDBJ whole genome shotgun (WGS) entry which is preliminary data.</text>
</comment>
<proteinExistence type="inferred from homology"/>
<dbReference type="Gene3D" id="3.30.70.100">
    <property type="match status" value="1"/>
</dbReference>
<dbReference type="InterPro" id="IPR011008">
    <property type="entry name" value="Dimeric_a/b-barrel"/>
</dbReference>
<evidence type="ECO:0000256" key="2">
    <source>
        <dbReference type="ARBA" id="ARBA00023235"/>
    </source>
</evidence>
<dbReference type="Proteomes" id="UP000289859">
    <property type="component" value="Unassembled WGS sequence"/>
</dbReference>
<keyword evidence="3" id="KW-0119">Carbohydrate metabolism</keyword>
<dbReference type="AlphaFoldDB" id="A0A4Q0NU72"/>
<dbReference type="InterPro" id="IPR013448">
    <property type="entry name" value="L-rhamnose_mutarotase"/>
</dbReference>
<dbReference type="GO" id="GO:0005737">
    <property type="term" value="C:cytoplasm"/>
    <property type="evidence" value="ECO:0007669"/>
    <property type="project" value="InterPro"/>
</dbReference>
<dbReference type="EC" id="5.1.3.32" evidence="5"/>
<name>A0A4Q0NU72_9FLAO</name>
<accession>A0A4Q0NU72</accession>
<dbReference type="Pfam" id="PF05336">
    <property type="entry name" value="rhaM"/>
    <property type="match status" value="1"/>
</dbReference>
<evidence type="ECO:0000256" key="1">
    <source>
        <dbReference type="ARBA" id="ARBA00022490"/>
    </source>
</evidence>
<dbReference type="GO" id="GO:0019301">
    <property type="term" value="P:rhamnose catabolic process"/>
    <property type="evidence" value="ECO:0007669"/>
    <property type="project" value="UniProtKB-UniRule"/>
</dbReference>